<dbReference type="PANTHER" id="PTHR13802">
    <property type="entry name" value="MUCIN 4-RELATED"/>
    <property type="match status" value="1"/>
</dbReference>
<feature type="transmembrane region" description="Helical" evidence="6">
    <location>
        <begin position="936"/>
        <end position="955"/>
    </location>
</feature>
<dbReference type="Pfam" id="PF03782">
    <property type="entry name" value="AMOP"/>
    <property type="match status" value="1"/>
</dbReference>
<evidence type="ECO:0000256" key="2">
    <source>
        <dbReference type="ARBA" id="ARBA00022692"/>
    </source>
</evidence>
<proteinExistence type="predicted"/>
<evidence type="ECO:0000259" key="9">
    <source>
        <dbReference type="PROSITE" id="PS51220"/>
    </source>
</evidence>
<accession>A0ABM4C631</accession>
<keyword evidence="4 6" id="KW-0472">Membrane</keyword>
<feature type="chain" id="PRO_5045025918" evidence="7">
    <location>
        <begin position="17"/>
        <end position="956"/>
    </location>
</feature>
<dbReference type="Pfam" id="PF23263">
    <property type="entry name" value="C8-3_MUC4"/>
    <property type="match status" value="1"/>
</dbReference>
<evidence type="ECO:0000313" key="14">
    <source>
        <dbReference type="RefSeq" id="XP_065657052.1"/>
    </source>
</evidence>
<feature type="domain" description="VWFD" evidence="10">
    <location>
        <begin position="608"/>
        <end position="801"/>
    </location>
</feature>
<evidence type="ECO:0000256" key="1">
    <source>
        <dbReference type="ARBA" id="ARBA00004370"/>
    </source>
</evidence>
<dbReference type="RefSeq" id="XP_065657053.1">
    <property type="nucleotide sequence ID" value="XM_065800981.1"/>
</dbReference>
<name>A0ABM4C631_HYDVU</name>
<dbReference type="RefSeq" id="XP_065657051.1">
    <property type="nucleotide sequence ID" value="XM_065800979.1"/>
</dbReference>
<keyword evidence="11" id="KW-1185">Reference proteome</keyword>
<evidence type="ECO:0000313" key="11">
    <source>
        <dbReference type="Proteomes" id="UP001652625"/>
    </source>
</evidence>
<protein>
    <submittedName>
        <fullName evidence="12 13">Sushi domain-containing protein 2-like</fullName>
    </submittedName>
</protein>
<dbReference type="PROSITE" id="PS51220">
    <property type="entry name" value="NIDO"/>
    <property type="match status" value="1"/>
</dbReference>
<keyword evidence="7" id="KW-0732">Signal</keyword>
<dbReference type="PROSITE" id="PS51233">
    <property type="entry name" value="VWFD"/>
    <property type="match status" value="1"/>
</dbReference>
<dbReference type="GeneID" id="136082280"/>
<dbReference type="InterPro" id="IPR056619">
    <property type="entry name" value="C8-3_MUC4"/>
</dbReference>
<evidence type="ECO:0000313" key="12">
    <source>
        <dbReference type="RefSeq" id="XP_065657050.1"/>
    </source>
</evidence>
<dbReference type="Proteomes" id="UP001652625">
    <property type="component" value="Chromosome 07"/>
</dbReference>
<sequence>MITLWSVILLVNTVGGVIQITDFYPYGSATNDQMLERRDDASTMISISFEYPFFGSVYREVYLSTNGIITFGAANSEFVPKPFPLPTIQSVATYWTDSDPSKGGNIFYKETTNKIILKKISEEIKYRLVSYMKFNAEWALIVTYDQVRPYSCGCNTSCSNYVTYQTILTSDGVNSFAIFNFNQLGYFTGAGSCAGFAQVGFNAGDGKRFFLMPKSNTAGISEIALFQSNVGVPGKWIFSTDANNIIEQCNTKGQLEIFPRKVLYFGACEIRISGVCYEQNKLNVSVLIDDVSVQCFFGQWQNLHCRVPFLKKLGKIDIFLEYNFIKYKSFIISVGRDDNMVIENINNFQSSSNLDGEFTLVWDPRDDDQQIIEFSGFQIDYYINNQGKIVVENITTLQYGQFSNNGRVYLRPALTPSNQKYVKLQLIRSIFLAGYFTSTSIIAAMIIKTATLAATMHCSNWYYDQSPSSKIRSIVEDLNQRKPCLPGIPPNFPIKIENYVIDESCNPNDVKNRVMCETFHPGAKGCYRRTKNEGDPVVQCCYANDYKLLLGKPAGGTLGFGDLEINTMDHFKKDVLPFITCCKIGVNRCDKYYEKRPSINPRPITPIIPRNANGDPHFTTMDGTFYSFNPVGEFVYLTTQNGSDIIQSRISQYIDKTGIKKNACIFSGFVIKGNDSDIIQIELNNKQTFVFIVNGQSLNLDFGLWNFNGISLSYENNATVVVQTNSGIQFEIIALENALHTILVLSDTFKNRISGLIGDWDGNSSNDLKLPNGSFISSNSSNYNIHFNFGMLWSTSNKTSLFTYPNGLSWFDYQDQRFVPDFSTPIDYPQCNGSKACNYDIQVTGNVEFGMSNLVILKRTIDLKQTYQNIVQTCPTNISVLNGNVEVKVNGSLVQYSLICNDGFNVTANKNSTCVSGSYTPIGFCDYSNFSKRLDFVSSHLIGCLIAFLIYNYFIN</sequence>
<evidence type="ECO:0000313" key="16">
    <source>
        <dbReference type="RefSeq" id="XP_065657054.1"/>
    </source>
</evidence>
<dbReference type="Pfam" id="PF06119">
    <property type="entry name" value="NIDO"/>
    <property type="match status" value="1"/>
</dbReference>
<dbReference type="SMART" id="SM00216">
    <property type="entry name" value="VWD"/>
    <property type="match status" value="1"/>
</dbReference>
<feature type="signal peptide" evidence="7">
    <location>
        <begin position="1"/>
        <end position="16"/>
    </location>
</feature>
<dbReference type="InterPro" id="IPR005533">
    <property type="entry name" value="AMOP_dom"/>
</dbReference>
<evidence type="ECO:0000259" key="10">
    <source>
        <dbReference type="PROSITE" id="PS51233"/>
    </source>
</evidence>
<gene>
    <name evidence="12 13 14 15 16" type="primary">LOC136082280</name>
</gene>
<comment type="subcellular location">
    <subcellularLocation>
        <location evidence="1">Membrane</location>
    </subcellularLocation>
</comment>
<evidence type="ECO:0000256" key="4">
    <source>
        <dbReference type="ARBA" id="ARBA00023136"/>
    </source>
</evidence>
<dbReference type="PANTHER" id="PTHR13802:SF52">
    <property type="entry name" value="MUCIN-4"/>
    <property type="match status" value="1"/>
</dbReference>
<evidence type="ECO:0000313" key="15">
    <source>
        <dbReference type="RefSeq" id="XP_065657053.1"/>
    </source>
</evidence>
<keyword evidence="3 6" id="KW-1133">Transmembrane helix</keyword>
<feature type="domain" description="NIDO" evidence="9">
    <location>
        <begin position="93"/>
        <end position="243"/>
    </location>
</feature>
<evidence type="ECO:0000256" key="5">
    <source>
        <dbReference type="ARBA" id="ARBA00023157"/>
    </source>
</evidence>
<evidence type="ECO:0000256" key="3">
    <source>
        <dbReference type="ARBA" id="ARBA00022989"/>
    </source>
</evidence>
<dbReference type="SMART" id="SM00539">
    <property type="entry name" value="NIDO"/>
    <property type="match status" value="1"/>
</dbReference>
<dbReference type="PROSITE" id="PS50856">
    <property type="entry name" value="AMOP"/>
    <property type="match status" value="1"/>
</dbReference>
<dbReference type="RefSeq" id="XP_065657052.1">
    <property type="nucleotide sequence ID" value="XM_065800980.1"/>
</dbReference>
<dbReference type="SMART" id="SM00723">
    <property type="entry name" value="AMOP"/>
    <property type="match status" value="1"/>
</dbReference>
<keyword evidence="2 6" id="KW-0812">Transmembrane</keyword>
<evidence type="ECO:0000313" key="13">
    <source>
        <dbReference type="RefSeq" id="XP_065657051.1"/>
    </source>
</evidence>
<evidence type="ECO:0000259" key="8">
    <source>
        <dbReference type="PROSITE" id="PS50856"/>
    </source>
</evidence>
<dbReference type="RefSeq" id="XP_065657050.1">
    <property type="nucleotide sequence ID" value="XM_065800978.1"/>
</dbReference>
<evidence type="ECO:0000256" key="6">
    <source>
        <dbReference type="SAM" id="Phobius"/>
    </source>
</evidence>
<dbReference type="InterPro" id="IPR003886">
    <property type="entry name" value="NIDO_dom"/>
</dbReference>
<keyword evidence="5" id="KW-1015">Disulfide bond</keyword>
<dbReference type="InterPro" id="IPR051495">
    <property type="entry name" value="Epithelial_Barrier/Signaling"/>
</dbReference>
<organism evidence="11 13">
    <name type="scientific">Hydra vulgaris</name>
    <name type="common">Hydra</name>
    <name type="synonym">Hydra attenuata</name>
    <dbReference type="NCBI Taxonomy" id="6087"/>
    <lineage>
        <taxon>Eukaryota</taxon>
        <taxon>Metazoa</taxon>
        <taxon>Cnidaria</taxon>
        <taxon>Hydrozoa</taxon>
        <taxon>Hydroidolina</taxon>
        <taxon>Anthoathecata</taxon>
        <taxon>Aplanulata</taxon>
        <taxon>Hydridae</taxon>
        <taxon>Hydra</taxon>
    </lineage>
</organism>
<evidence type="ECO:0000256" key="7">
    <source>
        <dbReference type="SAM" id="SignalP"/>
    </source>
</evidence>
<dbReference type="InterPro" id="IPR001846">
    <property type="entry name" value="VWF_type-D"/>
</dbReference>
<dbReference type="Pfam" id="PF00094">
    <property type="entry name" value="VWD"/>
    <property type="match status" value="1"/>
</dbReference>
<dbReference type="RefSeq" id="XP_065657054.1">
    <property type="nucleotide sequence ID" value="XM_065800982.1"/>
</dbReference>
<feature type="domain" description="AMOP" evidence="8">
    <location>
        <begin position="450"/>
        <end position="596"/>
    </location>
</feature>
<reference evidence="12 13" key="1">
    <citation type="submission" date="2025-05" db="UniProtKB">
        <authorList>
            <consortium name="RefSeq"/>
        </authorList>
    </citation>
    <scope>IDENTIFICATION</scope>
</reference>